<evidence type="ECO:0000256" key="1">
    <source>
        <dbReference type="SAM" id="MobiDB-lite"/>
    </source>
</evidence>
<feature type="region of interest" description="Disordered" evidence="1">
    <location>
        <begin position="9"/>
        <end position="28"/>
    </location>
</feature>
<proteinExistence type="predicted"/>
<gene>
    <name evidence="2" type="ORF">H5410_057045</name>
</gene>
<sequence>MAIGGVIASDEGMTGAGDEGARDESSGPTNVSVLRVVLSLLSLRGRACRMSQHYWSQLFLNQYAIIELKHRLRKELRNLPRFDLLSVADSTSIELMQGAFQKFSAASSLGKYRQEFHLYICALRAMLATSKKLLQDRSVVTKQLWALATKEDNLWIKCVNIYYMKGETVETCNTPRIATWVIRKIIDSRKIVMQAQDFRVISLQD</sequence>
<keyword evidence="3" id="KW-1185">Reference proteome</keyword>
<dbReference type="EMBL" id="JACXVP010000011">
    <property type="protein sequence ID" value="KAG5576911.1"/>
    <property type="molecule type" value="Genomic_DNA"/>
</dbReference>
<dbReference type="Proteomes" id="UP000824120">
    <property type="component" value="Chromosome 11"/>
</dbReference>
<dbReference type="OrthoDB" id="1259521at2759"/>
<dbReference type="AlphaFoldDB" id="A0A9J5WP02"/>
<name>A0A9J5WP02_SOLCO</name>
<organism evidence="2 3">
    <name type="scientific">Solanum commersonii</name>
    <name type="common">Commerson's wild potato</name>
    <name type="synonym">Commerson's nightshade</name>
    <dbReference type="NCBI Taxonomy" id="4109"/>
    <lineage>
        <taxon>Eukaryota</taxon>
        <taxon>Viridiplantae</taxon>
        <taxon>Streptophyta</taxon>
        <taxon>Embryophyta</taxon>
        <taxon>Tracheophyta</taxon>
        <taxon>Spermatophyta</taxon>
        <taxon>Magnoliopsida</taxon>
        <taxon>eudicotyledons</taxon>
        <taxon>Gunneridae</taxon>
        <taxon>Pentapetalae</taxon>
        <taxon>asterids</taxon>
        <taxon>lamiids</taxon>
        <taxon>Solanales</taxon>
        <taxon>Solanaceae</taxon>
        <taxon>Solanoideae</taxon>
        <taxon>Solaneae</taxon>
        <taxon>Solanum</taxon>
    </lineage>
</organism>
<evidence type="ECO:0000313" key="2">
    <source>
        <dbReference type="EMBL" id="KAG5576911.1"/>
    </source>
</evidence>
<reference evidence="2 3" key="1">
    <citation type="submission" date="2020-09" db="EMBL/GenBank/DDBJ databases">
        <title>De no assembly of potato wild relative species, Solanum commersonii.</title>
        <authorList>
            <person name="Cho K."/>
        </authorList>
    </citation>
    <scope>NUCLEOTIDE SEQUENCE [LARGE SCALE GENOMIC DNA]</scope>
    <source>
        <strain evidence="2">LZ3.2</strain>
        <tissue evidence="2">Leaf</tissue>
    </source>
</reference>
<accession>A0A9J5WP02</accession>
<comment type="caution">
    <text evidence="2">The sequence shown here is derived from an EMBL/GenBank/DDBJ whole genome shotgun (WGS) entry which is preliminary data.</text>
</comment>
<protein>
    <submittedName>
        <fullName evidence="2">Uncharacterized protein</fullName>
    </submittedName>
</protein>
<evidence type="ECO:0000313" key="3">
    <source>
        <dbReference type="Proteomes" id="UP000824120"/>
    </source>
</evidence>